<dbReference type="OrthoDB" id="7659348at2"/>
<dbReference type="AlphaFoldDB" id="A0A1X6Y9M5"/>
<keyword evidence="2" id="KW-1185">Reference proteome</keyword>
<organism evidence="1 2">
    <name type="scientific">Pseudooceanicola marinus</name>
    <dbReference type="NCBI Taxonomy" id="396013"/>
    <lineage>
        <taxon>Bacteria</taxon>
        <taxon>Pseudomonadati</taxon>
        <taxon>Pseudomonadota</taxon>
        <taxon>Alphaproteobacteria</taxon>
        <taxon>Rhodobacterales</taxon>
        <taxon>Paracoccaceae</taxon>
        <taxon>Pseudooceanicola</taxon>
    </lineage>
</organism>
<protein>
    <submittedName>
        <fullName evidence="1">Uncharacterized protein</fullName>
    </submittedName>
</protein>
<sequence>MNRKVVIKGHFGTMHKGGWTRSFPPGSVNGGSWMLDVVEDMKAYAAHHDMEEAEQILADTQARLSRVVFTG</sequence>
<reference evidence="2" key="1">
    <citation type="submission" date="2017-03" db="EMBL/GenBank/DDBJ databases">
        <authorList>
            <person name="Rodrigo-Torres L."/>
            <person name="Arahal R.D."/>
            <person name="Lucena T."/>
        </authorList>
    </citation>
    <scope>NUCLEOTIDE SEQUENCE [LARGE SCALE GENOMIC DNA]</scope>
    <source>
        <strain evidence="2">CECT 7751</strain>
    </source>
</reference>
<name>A0A1X6Y9M5_9RHOB</name>
<dbReference type="RefSeq" id="WP_085886290.1">
    <property type="nucleotide sequence ID" value="NZ_FWFN01000001.1"/>
</dbReference>
<dbReference type="Proteomes" id="UP000193963">
    <property type="component" value="Unassembled WGS sequence"/>
</dbReference>
<accession>A0A1X6Y9M5</accession>
<proteinExistence type="predicted"/>
<dbReference type="EMBL" id="FWFN01000001">
    <property type="protein sequence ID" value="SLN14901.1"/>
    <property type="molecule type" value="Genomic_DNA"/>
</dbReference>
<gene>
    <name evidence="1" type="ORF">PSM7751_00376</name>
</gene>
<evidence type="ECO:0000313" key="1">
    <source>
        <dbReference type="EMBL" id="SLN14901.1"/>
    </source>
</evidence>
<evidence type="ECO:0000313" key="2">
    <source>
        <dbReference type="Proteomes" id="UP000193963"/>
    </source>
</evidence>